<dbReference type="EMBL" id="UPXZ01000033">
    <property type="protein sequence ID" value="VBB46326.1"/>
    <property type="molecule type" value="Genomic_DNA"/>
</dbReference>
<gene>
    <name evidence="1" type="ORF">TRIP_D390013</name>
</gene>
<protein>
    <submittedName>
        <fullName evidence="1">Uncharacterized protein</fullName>
    </submittedName>
</protein>
<reference evidence="1" key="1">
    <citation type="submission" date="2018-07" db="EMBL/GenBank/DDBJ databases">
        <authorList>
            <consortium name="Genoscope - CEA"/>
            <person name="William W."/>
        </authorList>
    </citation>
    <scope>NUCLEOTIDE SEQUENCE</scope>
    <source>
        <strain evidence="1">IK1</strain>
    </source>
</reference>
<evidence type="ECO:0000313" key="1">
    <source>
        <dbReference type="EMBL" id="VBB46326.1"/>
    </source>
</evidence>
<accession>A0A653AE62</accession>
<organism evidence="1">
    <name type="scientific">uncultured Paludibacter sp</name>
    <dbReference type="NCBI Taxonomy" id="497635"/>
    <lineage>
        <taxon>Bacteria</taxon>
        <taxon>Pseudomonadati</taxon>
        <taxon>Bacteroidota</taxon>
        <taxon>Bacteroidia</taxon>
        <taxon>Bacteroidales</taxon>
        <taxon>Paludibacteraceae</taxon>
        <taxon>Paludibacter</taxon>
        <taxon>environmental samples</taxon>
    </lineage>
</organism>
<sequence>MLTIGSSFAKTYIAYWKCDGVIYHAYIIAENITEAQQFAATLSLCE</sequence>
<proteinExistence type="predicted"/>
<dbReference type="AlphaFoldDB" id="A0A653AE62"/>
<name>A0A653AE62_9BACT</name>